<feature type="region of interest" description="Disordered" evidence="1">
    <location>
        <begin position="588"/>
        <end position="654"/>
    </location>
</feature>
<evidence type="ECO:0008006" key="4">
    <source>
        <dbReference type="Google" id="ProtNLM"/>
    </source>
</evidence>
<sequence>MAYRPPSISLSDERGQEKLLYAAKPPSARSEVHSQSNNSGLSMSSADSGYHSAHSLAYAPFPYHMPPGIGQSPADIFVSPMQMWRCDGTCDSPAEFSTYQELAKHNSTIPHGVLYPPRVADYHGRYQSAPVASFGSRKRDMRTAEEDPGWTFLEHSKRCNVCHDPYRVYRNHGRLCDLGNRLAQDVAQVLELSSVGEVRSKIDDAQVDLGLQYEGLRPLLKAILKSDRRRGTPFLSFGNERSPMQRRMSIVQPSPPPRQLRDSTPSTPHLPIVNQTEYSHRYPNYGREASYHGDRRDAVVIVDPSGRNRRSPWSYYRTEGAPKARGNRAFTETKVSQRRIEPPSSPDSDSEKVVRFELPQPLEFDKLPAVQRRSVSPPSPRDNETQIRLIAQTPSKVPDRYPDRYTTYREPLRDPWEKLKKAEIPSAKARRPRVIYETIEEHSDCVESSDSSGESDRELDDDPNPLANVSKKVTHESGGGGGGLRVEKHLPEGSSLDKALVLAAKSQSPSGRDDVEANQGIDSIACSDEGENDAPNSIDGLDRETPNDECSSSEAVEGVLSSALVQVKDLLLRGLLDYAVSEEATDGLDGFNKRTRDTTSASSSQTSDRPPQKRRRGGGRDPGDGGDGSGDDGDSDRPKKGGKPFPFGHQRRLKCPFYQRDPEKHSRAACRGEGFADMAKLKDHIKRAHTQPLRCGRCWLDMENQKAYANHQQADISCKKQPQPNDDRITYQFLKELDFKKAPYAQAKSPEGKWKILYSTLFPTDSNIPSPYEQHGFTPRLEKVLCEALEEELTRELAPALEPILRRIKERIPAIIQNCKLKLLRASPDSIDTPSSGTFIGSTESELGDCPLQTDFHHRPVEGPSSGSSREALRATNAATNSMSSKAVGKRPQRDHTSPSAGSSSDDFQNSRHASSPESVFDNRVTPPTPNLYDHTFGTVPAQFPATTPSLGHFEAPFSVPGSFPGSGDPPLFGFTTEAGNLIADPDFDLPQQQSLQVPFIPSNHDYSTQVPANNTLPPHSQPGTAMSNEKDAQHESGNVPMISDLDYLPDDFDIDQFFQNT</sequence>
<keyword evidence="3" id="KW-1185">Reference proteome</keyword>
<evidence type="ECO:0000313" key="2">
    <source>
        <dbReference type="EMBL" id="KAF1962660.1"/>
    </source>
</evidence>
<dbReference type="PANTHER" id="PTHR38166">
    <property type="entry name" value="C2H2-TYPE DOMAIN-CONTAINING PROTEIN-RELATED"/>
    <property type="match status" value="1"/>
</dbReference>
<feature type="compositionally biased region" description="Low complexity" evidence="1">
    <location>
        <begin position="598"/>
        <end position="609"/>
    </location>
</feature>
<organism evidence="2 3">
    <name type="scientific">Byssothecium circinans</name>
    <dbReference type="NCBI Taxonomy" id="147558"/>
    <lineage>
        <taxon>Eukaryota</taxon>
        <taxon>Fungi</taxon>
        <taxon>Dikarya</taxon>
        <taxon>Ascomycota</taxon>
        <taxon>Pezizomycotina</taxon>
        <taxon>Dothideomycetes</taxon>
        <taxon>Pleosporomycetidae</taxon>
        <taxon>Pleosporales</taxon>
        <taxon>Massarineae</taxon>
        <taxon>Massarinaceae</taxon>
        <taxon>Byssothecium</taxon>
    </lineage>
</organism>
<feature type="compositionally biased region" description="Low complexity" evidence="1">
    <location>
        <begin position="34"/>
        <end position="46"/>
    </location>
</feature>
<evidence type="ECO:0000313" key="3">
    <source>
        <dbReference type="Proteomes" id="UP000800035"/>
    </source>
</evidence>
<dbReference type="PANTHER" id="PTHR38166:SF1">
    <property type="entry name" value="C2H2-TYPE DOMAIN-CONTAINING PROTEIN"/>
    <property type="match status" value="1"/>
</dbReference>
<feature type="region of interest" description="Disordered" evidence="1">
    <location>
        <begin position="438"/>
        <end position="556"/>
    </location>
</feature>
<evidence type="ECO:0000256" key="1">
    <source>
        <dbReference type="SAM" id="MobiDB-lite"/>
    </source>
</evidence>
<accession>A0A6A5UEC8</accession>
<gene>
    <name evidence="2" type="ORF">CC80DRAFT_588198</name>
</gene>
<dbReference type="EMBL" id="ML976978">
    <property type="protein sequence ID" value="KAF1962660.1"/>
    <property type="molecule type" value="Genomic_DNA"/>
</dbReference>
<name>A0A6A5UEC8_9PLEO</name>
<feature type="region of interest" description="Disordered" evidence="1">
    <location>
        <begin position="22"/>
        <end position="46"/>
    </location>
</feature>
<dbReference type="AlphaFoldDB" id="A0A6A5UEC8"/>
<feature type="region of interest" description="Disordered" evidence="1">
    <location>
        <begin position="310"/>
        <end position="353"/>
    </location>
</feature>
<reference evidence="2" key="1">
    <citation type="journal article" date="2020" name="Stud. Mycol.">
        <title>101 Dothideomycetes genomes: a test case for predicting lifestyles and emergence of pathogens.</title>
        <authorList>
            <person name="Haridas S."/>
            <person name="Albert R."/>
            <person name="Binder M."/>
            <person name="Bloem J."/>
            <person name="Labutti K."/>
            <person name="Salamov A."/>
            <person name="Andreopoulos B."/>
            <person name="Baker S."/>
            <person name="Barry K."/>
            <person name="Bills G."/>
            <person name="Bluhm B."/>
            <person name="Cannon C."/>
            <person name="Castanera R."/>
            <person name="Culley D."/>
            <person name="Daum C."/>
            <person name="Ezra D."/>
            <person name="Gonzalez J."/>
            <person name="Henrissat B."/>
            <person name="Kuo A."/>
            <person name="Liang C."/>
            <person name="Lipzen A."/>
            <person name="Lutzoni F."/>
            <person name="Magnuson J."/>
            <person name="Mondo S."/>
            <person name="Nolan M."/>
            <person name="Ohm R."/>
            <person name="Pangilinan J."/>
            <person name="Park H.-J."/>
            <person name="Ramirez L."/>
            <person name="Alfaro M."/>
            <person name="Sun H."/>
            <person name="Tritt A."/>
            <person name="Yoshinaga Y."/>
            <person name="Zwiers L.-H."/>
            <person name="Turgeon B."/>
            <person name="Goodwin S."/>
            <person name="Spatafora J."/>
            <person name="Crous P."/>
            <person name="Grigoriev I."/>
        </authorList>
    </citation>
    <scope>NUCLEOTIDE SEQUENCE</scope>
    <source>
        <strain evidence="2">CBS 675.92</strain>
    </source>
</reference>
<feature type="region of interest" description="Disordered" evidence="1">
    <location>
        <begin position="365"/>
        <end position="403"/>
    </location>
</feature>
<protein>
    <recommendedName>
        <fullName evidence="4">C2H2-type domain-containing protein</fullName>
    </recommendedName>
</protein>
<feature type="compositionally biased region" description="Polar residues" evidence="1">
    <location>
        <begin position="898"/>
        <end position="918"/>
    </location>
</feature>
<proteinExistence type="predicted"/>
<dbReference type="Proteomes" id="UP000800035">
    <property type="component" value="Unassembled WGS sequence"/>
</dbReference>
<feature type="region of interest" description="Disordered" evidence="1">
    <location>
        <begin position="234"/>
        <end position="272"/>
    </location>
</feature>
<feature type="compositionally biased region" description="Polar residues" evidence="1">
    <location>
        <begin position="1010"/>
        <end position="1028"/>
    </location>
</feature>
<feature type="compositionally biased region" description="Polar residues" evidence="1">
    <location>
        <begin position="262"/>
        <end position="272"/>
    </location>
</feature>
<feature type="region of interest" description="Disordered" evidence="1">
    <location>
        <begin position="832"/>
        <end position="930"/>
    </location>
</feature>
<feature type="compositionally biased region" description="Polar residues" evidence="1">
    <location>
        <begin position="832"/>
        <end position="845"/>
    </location>
</feature>
<feature type="region of interest" description="Disordered" evidence="1">
    <location>
        <begin position="1010"/>
        <end position="1040"/>
    </location>
</feature>
<dbReference type="OrthoDB" id="3799363at2759"/>